<gene>
    <name evidence="2" type="ORF">F8566_49480</name>
</gene>
<dbReference type="RefSeq" id="WP_151571470.1">
    <property type="nucleotide sequence ID" value="NZ_WBMT01000044.1"/>
</dbReference>
<accession>A0A6H9YJ74</accession>
<feature type="domain" description="SHOCT" evidence="1">
    <location>
        <begin position="23"/>
        <end position="49"/>
    </location>
</feature>
<evidence type="ECO:0000313" key="2">
    <source>
        <dbReference type="EMBL" id="KAB2337052.1"/>
    </source>
</evidence>
<proteinExistence type="predicted"/>
<dbReference type="Pfam" id="PF09851">
    <property type="entry name" value="SHOCT"/>
    <property type="match status" value="1"/>
</dbReference>
<dbReference type="AlphaFoldDB" id="A0A6H9YJ74"/>
<evidence type="ECO:0000313" key="3">
    <source>
        <dbReference type="Proteomes" id="UP000468735"/>
    </source>
</evidence>
<dbReference type="EMBL" id="WBMT01000044">
    <property type="protein sequence ID" value="KAB2337052.1"/>
    <property type="molecule type" value="Genomic_DNA"/>
</dbReference>
<name>A0A6H9YJ74_9ACTN</name>
<dbReference type="InterPro" id="IPR018649">
    <property type="entry name" value="SHOCT"/>
</dbReference>
<evidence type="ECO:0000259" key="1">
    <source>
        <dbReference type="Pfam" id="PF09851"/>
    </source>
</evidence>
<reference evidence="2 3" key="1">
    <citation type="submission" date="2019-09" db="EMBL/GenBank/DDBJ databases">
        <title>Actinomadura physcomitrii sp. nov., a novel actinomycete isolated from moss [Physcomitrium sphaericum (Ludw) Fuernr].</title>
        <authorList>
            <person name="Zhuang X."/>
            <person name="Liu C."/>
        </authorList>
    </citation>
    <scope>NUCLEOTIDE SEQUENCE [LARGE SCALE GENOMIC DNA]</scope>
    <source>
        <strain evidence="2 3">HMC1</strain>
    </source>
</reference>
<sequence length="52" mass="6095">MSQPHRQLSAEFSFEVLPHRQAEALRELGELRDVDIITDEEFEATKKVLDRL</sequence>
<keyword evidence="3" id="KW-1185">Reference proteome</keyword>
<organism evidence="2 3">
    <name type="scientific">Actinomadura rudentiformis</name>
    <dbReference type="NCBI Taxonomy" id="359158"/>
    <lineage>
        <taxon>Bacteria</taxon>
        <taxon>Bacillati</taxon>
        <taxon>Actinomycetota</taxon>
        <taxon>Actinomycetes</taxon>
        <taxon>Streptosporangiales</taxon>
        <taxon>Thermomonosporaceae</taxon>
        <taxon>Actinomadura</taxon>
    </lineage>
</organism>
<protein>
    <submittedName>
        <fullName evidence="2">SHOCT domain-containing protein</fullName>
    </submittedName>
</protein>
<comment type="caution">
    <text evidence="2">The sequence shown here is derived from an EMBL/GenBank/DDBJ whole genome shotgun (WGS) entry which is preliminary data.</text>
</comment>
<dbReference type="OrthoDB" id="5996503at2"/>
<dbReference type="Proteomes" id="UP000468735">
    <property type="component" value="Unassembled WGS sequence"/>
</dbReference>